<name>A0A1I7WHM3_HETBA</name>
<evidence type="ECO:0000259" key="8">
    <source>
        <dbReference type="Pfam" id="PF01529"/>
    </source>
</evidence>
<dbReference type="EC" id="2.3.1.225" evidence="7"/>
<keyword evidence="5 7" id="KW-0472">Membrane</keyword>
<dbReference type="Proteomes" id="UP000095283">
    <property type="component" value="Unplaced"/>
</dbReference>
<dbReference type="PANTHER" id="PTHR12246">
    <property type="entry name" value="PALMITOYLTRANSFERASE ZDHHC16"/>
    <property type="match status" value="1"/>
</dbReference>
<evidence type="ECO:0000313" key="9">
    <source>
        <dbReference type="Proteomes" id="UP000095283"/>
    </source>
</evidence>
<evidence type="ECO:0000256" key="1">
    <source>
        <dbReference type="ARBA" id="ARBA00004141"/>
    </source>
</evidence>
<dbReference type="InterPro" id="IPR001594">
    <property type="entry name" value="Palmitoyltrfase_DHHC"/>
</dbReference>
<feature type="transmembrane region" description="Helical" evidence="7">
    <location>
        <begin position="20"/>
        <end position="40"/>
    </location>
</feature>
<dbReference type="InterPro" id="IPR039859">
    <property type="entry name" value="PFA4/ZDH16/20/ERF2-like"/>
</dbReference>
<accession>A0A1I7WHM3</accession>
<organism evidence="9 10">
    <name type="scientific">Heterorhabditis bacteriophora</name>
    <name type="common">Entomopathogenic nematode worm</name>
    <dbReference type="NCBI Taxonomy" id="37862"/>
    <lineage>
        <taxon>Eukaryota</taxon>
        <taxon>Metazoa</taxon>
        <taxon>Ecdysozoa</taxon>
        <taxon>Nematoda</taxon>
        <taxon>Chromadorea</taxon>
        <taxon>Rhabditida</taxon>
        <taxon>Rhabditina</taxon>
        <taxon>Rhabditomorpha</taxon>
        <taxon>Strongyloidea</taxon>
        <taxon>Heterorhabditidae</taxon>
        <taxon>Heterorhabditis</taxon>
    </lineage>
</organism>
<dbReference type="PROSITE" id="PS50216">
    <property type="entry name" value="DHHC"/>
    <property type="match status" value="1"/>
</dbReference>
<comment type="catalytic activity">
    <reaction evidence="7">
        <text>L-cysteinyl-[protein] + hexadecanoyl-CoA = S-hexadecanoyl-L-cysteinyl-[protein] + CoA</text>
        <dbReference type="Rhea" id="RHEA:36683"/>
        <dbReference type="Rhea" id="RHEA-COMP:10131"/>
        <dbReference type="Rhea" id="RHEA-COMP:11032"/>
        <dbReference type="ChEBI" id="CHEBI:29950"/>
        <dbReference type="ChEBI" id="CHEBI:57287"/>
        <dbReference type="ChEBI" id="CHEBI:57379"/>
        <dbReference type="ChEBI" id="CHEBI:74151"/>
        <dbReference type="EC" id="2.3.1.225"/>
    </reaction>
</comment>
<dbReference type="GO" id="GO:0016020">
    <property type="term" value="C:membrane"/>
    <property type="evidence" value="ECO:0007669"/>
    <property type="project" value="UniProtKB-SubCell"/>
</dbReference>
<protein>
    <recommendedName>
        <fullName evidence="7">Palmitoyltransferase</fullName>
        <ecNumber evidence="7">2.3.1.225</ecNumber>
    </recommendedName>
</protein>
<keyword evidence="4 7" id="KW-1133">Transmembrane helix</keyword>
<evidence type="ECO:0000256" key="2">
    <source>
        <dbReference type="ARBA" id="ARBA00022679"/>
    </source>
</evidence>
<comment type="domain">
    <text evidence="7">The DHHC domain is required for palmitoyltransferase activity.</text>
</comment>
<comment type="similarity">
    <text evidence="7">Belongs to the DHHC palmitoyltransferase family.</text>
</comment>
<dbReference type="WBParaSite" id="Hba_04462">
    <property type="protein sequence ID" value="Hba_04462"/>
    <property type="gene ID" value="Hba_04462"/>
</dbReference>
<evidence type="ECO:0000256" key="6">
    <source>
        <dbReference type="ARBA" id="ARBA00023315"/>
    </source>
</evidence>
<keyword evidence="9" id="KW-1185">Reference proteome</keyword>
<feature type="transmembrane region" description="Helical" evidence="7">
    <location>
        <begin position="81"/>
        <end position="100"/>
    </location>
</feature>
<evidence type="ECO:0000256" key="3">
    <source>
        <dbReference type="ARBA" id="ARBA00022692"/>
    </source>
</evidence>
<evidence type="ECO:0000313" key="10">
    <source>
        <dbReference type="WBParaSite" id="Hba_04462"/>
    </source>
</evidence>
<evidence type="ECO:0000256" key="5">
    <source>
        <dbReference type="ARBA" id="ARBA00023136"/>
    </source>
</evidence>
<dbReference type="Pfam" id="PF01529">
    <property type="entry name" value="DHHC"/>
    <property type="match status" value="1"/>
</dbReference>
<feature type="domain" description="Palmitoyltransferase DHHC" evidence="8">
    <location>
        <begin position="1"/>
        <end position="114"/>
    </location>
</feature>
<keyword evidence="3 7" id="KW-0812">Transmembrane</keyword>
<sequence>MDHHCIWINQCVGSHNHRSFFLFIANLTAASFIIVIAGFNTFYNHIYISTAAKTYCTASLVMAPLQGYICSFDGFARNSIIFCYLLSILLFILVGILTSWNCYLISRGVTYIDYLVLF</sequence>
<comment type="subcellular location">
    <subcellularLocation>
        <location evidence="1">Membrane</location>
        <topology evidence="1">Multi-pass membrane protein</topology>
    </subcellularLocation>
</comment>
<reference evidence="10" key="1">
    <citation type="submission" date="2016-11" db="UniProtKB">
        <authorList>
            <consortium name="WormBaseParasite"/>
        </authorList>
    </citation>
    <scope>IDENTIFICATION</scope>
</reference>
<evidence type="ECO:0000256" key="7">
    <source>
        <dbReference type="RuleBase" id="RU079119"/>
    </source>
</evidence>
<evidence type="ECO:0000256" key="4">
    <source>
        <dbReference type="ARBA" id="ARBA00022989"/>
    </source>
</evidence>
<keyword evidence="2 7" id="KW-0808">Transferase</keyword>
<dbReference type="AlphaFoldDB" id="A0A1I7WHM3"/>
<keyword evidence="6 7" id="KW-0012">Acyltransferase</keyword>
<dbReference type="GO" id="GO:0019706">
    <property type="term" value="F:protein-cysteine S-palmitoyltransferase activity"/>
    <property type="evidence" value="ECO:0007669"/>
    <property type="project" value="UniProtKB-EC"/>
</dbReference>
<proteinExistence type="inferred from homology"/>